<dbReference type="AlphaFoldDB" id="A0AAX6HJN7"/>
<accession>A0AAX6HJN7</accession>
<reference evidence="1" key="1">
    <citation type="journal article" date="2023" name="GigaByte">
        <title>Genome assembly of the bearded iris, Iris pallida Lam.</title>
        <authorList>
            <person name="Bruccoleri R.E."/>
            <person name="Oakeley E.J."/>
            <person name="Faust A.M.E."/>
            <person name="Altorfer M."/>
            <person name="Dessus-Babus S."/>
            <person name="Burckhardt D."/>
            <person name="Oertli M."/>
            <person name="Naumann U."/>
            <person name="Petersen F."/>
            <person name="Wong J."/>
        </authorList>
    </citation>
    <scope>NUCLEOTIDE SEQUENCE</scope>
    <source>
        <strain evidence="1">GSM-AAB239-AS_SAM_17_03QT</strain>
    </source>
</reference>
<dbReference type="Proteomes" id="UP001140949">
    <property type="component" value="Unassembled WGS sequence"/>
</dbReference>
<reference evidence="1" key="2">
    <citation type="submission" date="2023-04" db="EMBL/GenBank/DDBJ databases">
        <authorList>
            <person name="Bruccoleri R.E."/>
            <person name="Oakeley E.J."/>
            <person name="Faust A.-M."/>
            <person name="Dessus-Babus S."/>
            <person name="Altorfer M."/>
            <person name="Burckhardt D."/>
            <person name="Oertli M."/>
            <person name="Naumann U."/>
            <person name="Petersen F."/>
            <person name="Wong J."/>
        </authorList>
    </citation>
    <scope>NUCLEOTIDE SEQUENCE</scope>
    <source>
        <strain evidence="1">GSM-AAB239-AS_SAM_17_03QT</strain>
        <tissue evidence="1">Leaf</tissue>
    </source>
</reference>
<evidence type="ECO:0000313" key="2">
    <source>
        <dbReference type="Proteomes" id="UP001140949"/>
    </source>
</evidence>
<organism evidence="1 2">
    <name type="scientific">Iris pallida</name>
    <name type="common">Sweet iris</name>
    <dbReference type="NCBI Taxonomy" id="29817"/>
    <lineage>
        <taxon>Eukaryota</taxon>
        <taxon>Viridiplantae</taxon>
        <taxon>Streptophyta</taxon>
        <taxon>Embryophyta</taxon>
        <taxon>Tracheophyta</taxon>
        <taxon>Spermatophyta</taxon>
        <taxon>Magnoliopsida</taxon>
        <taxon>Liliopsida</taxon>
        <taxon>Asparagales</taxon>
        <taxon>Iridaceae</taxon>
        <taxon>Iridoideae</taxon>
        <taxon>Irideae</taxon>
        <taxon>Iris</taxon>
    </lineage>
</organism>
<dbReference type="EMBL" id="JANAVB010009198">
    <property type="protein sequence ID" value="KAJ6840811.1"/>
    <property type="molecule type" value="Genomic_DNA"/>
</dbReference>
<comment type="caution">
    <text evidence="1">The sequence shown here is derived from an EMBL/GenBank/DDBJ whole genome shotgun (WGS) entry which is preliminary data.</text>
</comment>
<gene>
    <name evidence="1" type="ORF">M6B38_118780</name>
</gene>
<evidence type="ECO:0000313" key="1">
    <source>
        <dbReference type="EMBL" id="KAJ6840811.1"/>
    </source>
</evidence>
<protein>
    <submittedName>
        <fullName evidence="1">Uncharacterized protein</fullName>
    </submittedName>
</protein>
<name>A0AAX6HJN7_IRIPA</name>
<proteinExistence type="predicted"/>
<keyword evidence="2" id="KW-1185">Reference proteome</keyword>
<sequence length="67" mass="7349">MTASQHSSKMSAGPGKARGRWHGIELGLVFTRFWGSVHVASEDTNTADEQVLDVLMCRGTHDTMGWC</sequence>